<protein>
    <submittedName>
        <fullName evidence="1">Uncharacterized protein</fullName>
    </submittedName>
</protein>
<dbReference type="Proteomes" id="UP000485058">
    <property type="component" value="Unassembled WGS sequence"/>
</dbReference>
<dbReference type="EMBL" id="BLLF01001655">
    <property type="protein sequence ID" value="GFH20544.1"/>
    <property type="molecule type" value="Genomic_DNA"/>
</dbReference>
<keyword evidence="2" id="KW-1185">Reference proteome</keyword>
<dbReference type="AlphaFoldDB" id="A0A699ZP75"/>
<evidence type="ECO:0000313" key="1">
    <source>
        <dbReference type="EMBL" id="GFH20544.1"/>
    </source>
</evidence>
<evidence type="ECO:0000313" key="2">
    <source>
        <dbReference type="Proteomes" id="UP000485058"/>
    </source>
</evidence>
<sequence>MNAWSLQSAAELPLTALRIEPLPVTAPVAPLLLHPPNNLAAASGGARSGIWPLDQLQDKYRLVKTDAVSAGSQLGAAGDSNLAEWLMGGGQGSVAGVVRRPGNWLHARTQLRVTQGRLPVRHGQPHLPQTHHLR</sequence>
<comment type="caution">
    <text evidence="1">The sequence shown here is derived from an EMBL/GenBank/DDBJ whole genome shotgun (WGS) entry which is preliminary data.</text>
</comment>
<proteinExistence type="predicted"/>
<accession>A0A699ZP75</accession>
<organism evidence="1 2">
    <name type="scientific">Haematococcus lacustris</name>
    <name type="common">Green alga</name>
    <name type="synonym">Haematococcus pluvialis</name>
    <dbReference type="NCBI Taxonomy" id="44745"/>
    <lineage>
        <taxon>Eukaryota</taxon>
        <taxon>Viridiplantae</taxon>
        <taxon>Chlorophyta</taxon>
        <taxon>core chlorophytes</taxon>
        <taxon>Chlorophyceae</taxon>
        <taxon>CS clade</taxon>
        <taxon>Chlamydomonadales</taxon>
        <taxon>Haematococcaceae</taxon>
        <taxon>Haematococcus</taxon>
    </lineage>
</organism>
<gene>
    <name evidence="1" type="ORF">HaLaN_17684</name>
</gene>
<name>A0A699ZP75_HAELA</name>
<reference evidence="1 2" key="1">
    <citation type="submission" date="2020-02" db="EMBL/GenBank/DDBJ databases">
        <title>Draft genome sequence of Haematococcus lacustris strain NIES-144.</title>
        <authorList>
            <person name="Morimoto D."/>
            <person name="Nakagawa S."/>
            <person name="Yoshida T."/>
            <person name="Sawayama S."/>
        </authorList>
    </citation>
    <scope>NUCLEOTIDE SEQUENCE [LARGE SCALE GENOMIC DNA]</scope>
    <source>
        <strain evidence="1 2">NIES-144</strain>
    </source>
</reference>